<reference evidence="1 2" key="1">
    <citation type="journal article" date="2014" name="Nat. Commun.">
        <title>Klebsormidium flaccidum genome reveals primary factors for plant terrestrial adaptation.</title>
        <authorList>
            <person name="Hori K."/>
            <person name="Maruyama F."/>
            <person name="Fujisawa T."/>
            <person name="Togashi T."/>
            <person name="Yamamoto N."/>
            <person name="Seo M."/>
            <person name="Sato S."/>
            <person name="Yamada T."/>
            <person name="Mori H."/>
            <person name="Tajima N."/>
            <person name="Moriyama T."/>
            <person name="Ikeuchi M."/>
            <person name="Watanabe M."/>
            <person name="Wada H."/>
            <person name="Kobayashi K."/>
            <person name="Saito M."/>
            <person name="Masuda T."/>
            <person name="Sasaki-Sekimoto Y."/>
            <person name="Mashiguchi K."/>
            <person name="Awai K."/>
            <person name="Shimojima M."/>
            <person name="Masuda S."/>
            <person name="Iwai M."/>
            <person name="Nobusawa T."/>
            <person name="Narise T."/>
            <person name="Kondo S."/>
            <person name="Saito H."/>
            <person name="Sato R."/>
            <person name="Murakawa M."/>
            <person name="Ihara Y."/>
            <person name="Oshima-Yamada Y."/>
            <person name="Ohtaka K."/>
            <person name="Satoh M."/>
            <person name="Sonobe K."/>
            <person name="Ishii M."/>
            <person name="Ohtani R."/>
            <person name="Kanamori-Sato M."/>
            <person name="Honoki R."/>
            <person name="Miyazaki D."/>
            <person name="Mochizuki H."/>
            <person name="Umetsu J."/>
            <person name="Higashi K."/>
            <person name="Shibata D."/>
            <person name="Kamiya Y."/>
            <person name="Sato N."/>
            <person name="Nakamura Y."/>
            <person name="Tabata S."/>
            <person name="Ida S."/>
            <person name="Kurokawa K."/>
            <person name="Ohta H."/>
        </authorList>
    </citation>
    <scope>NUCLEOTIDE SEQUENCE [LARGE SCALE GENOMIC DNA]</scope>
    <source>
        <strain evidence="1 2">NIES-2285</strain>
    </source>
</reference>
<dbReference type="EMBL" id="DF237240">
    <property type="protein sequence ID" value="GAQ86479.1"/>
    <property type="molecule type" value="Genomic_DNA"/>
</dbReference>
<protein>
    <recommendedName>
        <fullName evidence="3">MYND-type domain-containing protein</fullName>
    </recommendedName>
</protein>
<name>A0A1Y1IAM3_KLENI</name>
<dbReference type="Proteomes" id="UP000054558">
    <property type="component" value="Unassembled WGS sequence"/>
</dbReference>
<proteinExistence type="predicted"/>
<accession>A0A1Y1IAM3</accession>
<gene>
    <name evidence="1" type="ORF">KFL_002910170</name>
</gene>
<evidence type="ECO:0000313" key="2">
    <source>
        <dbReference type="Proteomes" id="UP000054558"/>
    </source>
</evidence>
<dbReference type="AlphaFoldDB" id="A0A1Y1IAM3"/>
<evidence type="ECO:0000313" key="1">
    <source>
        <dbReference type="EMBL" id="GAQ86479.1"/>
    </source>
</evidence>
<organism evidence="1 2">
    <name type="scientific">Klebsormidium nitens</name>
    <name type="common">Green alga</name>
    <name type="synonym">Ulothrix nitens</name>
    <dbReference type="NCBI Taxonomy" id="105231"/>
    <lineage>
        <taxon>Eukaryota</taxon>
        <taxon>Viridiplantae</taxon>
        <taxon>Streptophyta</taxon>
        <taxon>Klebsormidiophyceae</taxon>
        <taxon>Klebsormidiales</taxon>
        <taxon>Klebsormidiaceae</taxon>
        <taxon>Klebsormidium</taxon>
    </lineage>
</organism>
<keyword evidence="2" id="KW-1185">Reference proteome</keyword>
<evidence type="ECO:0008006" key="3">
    <source>
        <dbReference type="Google" id="ProtNLM"/>
    </source>
</evidence>
<sequence length="313" mass="34235">MEFKPVGSTGFFFAGFQNEKEGVAHASYLAITSLAASKSVAIFTLREEGTGEKLLRCFMENLPRSQDPRGNERPSIIGPDPLLTPSLAGLVNYARASENFRQLIRGADDLLPSLQLLFLDEVVKKIPSHAFVNAQEKVARLLLALVLHKDSQEWAIGTGYLGLLASIFQRASRTQADQISGGAVMTCLVVLLRLCGALHLVDTLKGAGMPSLLEPYASLLNSHCPGLWEELLATLARRPSKIPYVSEISRKAVWKHAKAKLLGLPTVCSWEGCSKTADDDQGTSCNSKEHQKLHWRTHKKHCLPENAAPSQAQ</sequence>